<organism evidence="8 9">
    <name type="scientific">Mesorhizobium retamae</name>
    <dbReference type="NCBI Taxonomy" id="2912854"/>
    <lineage>
        <taxon>Bacteria</taxon>
        <taxon>Pseudomonadati</taxon>
        <taxon>Pseudomonadota</taxon>
        <taxon>Alphaproteobacteria</taxon>
        <taxon>Hyphomicrobiales</taxon>
        <taxon>Phyllobacteriaceae</taxon>
        <taxon>Mesorhizobium</taxon>
    </lineage>
</organism>
<dbReference type="PANTHER" id="PTHR18968:SF13">
    <property type="entry name" value="ACETOLACTATE SYNTHASE CATALYTIC SUBUNIT, MITOCHONDRIAL"/>
    <property type="match status" value="1"/>
</dbReference>
<dbReference type="SUPFAM" id="SSF52467">
    <property type="entry name" value="DHS-like NAD/FAD-binding domain"/>
    <property type="match status" value="1"/>
</dbReference>
<feature type="domain" description="Thiamine pyrophosphate enzyme central" evidence="5">
    <location>
        <begin position="190"/>
        <end position="321"/>
    </location>
</feature>
<dbReference type="CDD" id="cd00568">
    <property type="entry name" value="TPP_enzymes"/>
    <property type="match status" value="1"/>
</dbReference>
<dbReference type="EMBL" id="JAKREW010000014">
    <property type="protein sequence ID" value="MCG7506426.1"/>
    <property type="molecule type" value="Genomic_DNA"/>
</dbReference>
<dbReference type="Gene3D" id="3.40.50.1220">
    <property type="entry name" value="TPP-binding domain"/>
    <property type="match status" value="1"/>
</dbReference>
<dbReference type="PANTHER" id="PTHR18968">
    <property type="entry name" value="THIAMINE PYROPHOSPHATE ENZYMES"/>
    <property type="match status" value="1"/>
</dbReference>
<comment type="caution">
    <text evidence="8">The sequence shown here is derived from an EMBL/GenBank/DDBJ whole genome shotgun (WGS) entry which is preliminary data.</text>
</comment>
<dbReference type="Pfam" id="PF00205">
    <property type="entry name" value="TPP_enzyme_M"/>
    <property type="match status" value="1"/>
</dbReference>
<evidence type="ECO:0000259" key="6">
    <source>
        <dbReference type="Pfam" id="PF02775"/>
    </source>
</evidence>
<evidence type="ECO:0000313" key="8">
    <source>
        <dbReference type="EMBL" id="MCG7506426.1"/>
    </source>
</evidence>
<name>A0ABS9QG81_9HYPH</name>
<feature type="domain" description="Thiamine pyrophosphate enzyme N-terminal TPP-binding" evidence="7">
    <location>
        <begin position="3"/>
        <end position="120"/>
    </location>
</feature>
<dbReference type="CDD" id="cd07035">
    <property type="entry name" value="TPP_PYR_POX_like"/>
    <property type="match status" value="1"/>
</dbReference>
<dbReference type="InterPro" id="IPR029035">
    <property type="entry name" value="DHS-like_NAD/FAD-binding_dom"/>
</dbReference>
<feature type="domain" description="Thiamine pyrophosphate enzyme TPP-binding" evidence="6">
    <location>
        <begin position="382"/>
        <end position="522"/>
    </location>
</feature>
<dbReference type="InterPro" id="IPR045229">
    <property type="entry name" value="TPP_enz"/>
</dbReference>
<dbReference type="InterPro" id="IPR012001">
    <property type="entry name" value="Thiamin_PyroP_enz_TPP-bd_dom"/>
</dbReference>
<evidence type="ECO:0000256" key="1">
    <source>
        <dbReference type="ARBA" id="ARBA00001964"/>
    </source>
</evidence>
<protein>
    <submittedName>
        <fullName evidence="8">5-guanidino-2-oxopentanoate decarboxylase</fullName>
    </submittedName>
</protein>
<dbReference type="InterPro" id="IPR029061">
    <property type="entry name" value="THDP-binding"/>
</dbReference>
<dbReference type="InterPro" id="IPR011766">
    <property type="entry name" value="TPP_enzyme_TPP-bd"/>
</dbReference>
<gene>
    <name evidence="8" type="ORF">L4923_15475</name>
</gene>
<accession>A0ABS9QG81</accession>
<evidence type="ECO:0000256" key="3">
    <source>
        <dbReference type="ARBA" id="ARBA00023052"/>
    </source>
</evidence>
<dbReference type="InterPro" id="IPR000399">
    <property type="entry name" value="TPP-bd_CS"/>
</dbReference>
<keyword evidence="9" id="KW-1185">Reference proteome</keyword>
<keyword evidence="3 4" id="KW-0786">Thiamine pyrophosphate</keyword>
<dbReference type="Pfam" id="PF02776">
    <property type="entry name" value="TPP_enzyme_N"/>
    <property type="match status" value="1"/>
</dbReference>
<dbReference type="Pfam" id="PF02775">
    <property type="entry name" value="TPP_enzyme_C"/>
    <property type="match status" value="1"/>
</dbReference>
<evidence type="ECO:0000256" key="2">
    <source>
        <dbReference type="ARBA" id="ARBA00007812"/>
    </source>
</evidence>
<sequence length="525" mass="54229">MTTVGEALISLLEAHGVDMVFGIPGVHTVELYRGLAGSRIRHVTPRHEQGAGFMADGYARASGKAGVAFVITGPGLTNTITAMGQARADSVPMLVISGVNATPTLGQGLGYLHELPDQQGMMAKVAVFSERIVDPARLPAVLARAFDLFHSARPGPVHIEIPLDVMGLRAEALKIMPAGERPTKADPDAIRKAAALLAGAERPLVLAGGGARHAEAQLRDLAERLGAPVVQTANARGLMHGHGLTVPASPSLKAVRALISGSDVVLAAGTEFGPTDYDMYGDGGFVMPGRLVRIDIDAGQLARHPATVAIEADCAGALEALATAIHRPKAAASGPERAAAARLAAFAEIGPAMQAQVAVVETIRNSLPGAIIVGDSTQPIYAANLYYDHDRPAGWFNAATGFGALGYGPPAAIGAALAIPDAPVVCLTGDGGFQFTLPEIAAALDAEAPVIFVVWNNRGYREIETSMRDVGVEPVGVSPAPPNFCKLADAYGIGSQRLEGAAGLAQALGRARATKKPFLIEISVE</sequence>
<dbReference type="RefSeq" id="WP_239366596.1">
    <property type="nucleotide sequence ID" value="NZ_JAKREW010000014.1"/>
</dbReference>
<reference evidence="8 9" key="1">
    <citation type="submission" date="2022-02" db="EMBL/GenBank/DDBJ databases">
        <title>Draft genome sequence of Mezorhizobium retamae strain IRAMC:0171 isolated from Retama raetam nodules.</title>
        <authorList>
            <person name="Bengaied R."/>
            <person name="Sbissi I."/>
            <person name="Huber K."/>
            <person name="Ghodbane F."/>
            <person name="Nouioui I."/>
            <person name="Tarhouni M."/>
            <person name="Gtari M."/>
        </authorList>
    </citation>
    <scope>NUCLEOTIDE SEQUENCE [LARGE SCALE GENOMIC DNA]</scope>
    <source>
        <strain evidence="8 9">IRAMC:0171</strain>
    </source>
</reference>
<dbReference type="Gene3D" id="3.40.50.970">
    <property type="match status" value="2"/>
</dbReference>
<comment type="similarity">
    <text evidence="2 4">Belongs to the TPP enzyme family.</text>
</comment>
<evidence type="ECO:0000259" key="7">
    <source>
        <dbReference type="Pfam" id="PF02776"/>
    </source>
</evidence>
<comment type="cofactor">
    <cofactor evidence="1">
        <name>thiamine diphosphate</name>
        <dbReference type="ChEBI" id="CHEBI:58937"/>
    </cofactor>
</comment>
<dbReference type="PROSITE" id="PS00187">
    <property type="entry name" value="TPP_ENZYMES"/>
    <property type="match status" value="1"/>
</dbReference>
<evidence type="ECO:0000259" key="5">
    <source>
        <dbReference type="Pfam" id="PF00205"/>
    </source>
</evidence>
<dbReference type="NCBIfam" id="NF005712">
    <property type="entry name" value="PRK07524.1"/>
    <property type="match status" value="1"/>
</dbReference>
<dbReference type="InterPro" id="IPR012000">
    <property type="entry name" value="Thiamin_PyroP_enz_cen_dom"/>
</dbReference>
<evidence type="ECO:0000256" key="4">
    <source>
        <dbReference type="RuleBase" id="RU362132"/>
    </source>
</evidence>
<proteinExistence type="inferred from homology"/>
<evidence type="ECO:0000313" key="9">
    <source>
        <dbReference type="Proteomes" id="UP001201701"/>
    </source>
</evidence>
<dbReference type="SUPFAM" id="SSF52518">
    <property type="entry name" value="Thiamin diphosphate-binding fold (THDP-binding)"/>
    <property type="match status" value="2"/>
</dbReference>
<dbReference type="Proteomes" id="UP001201701">
    <property type="component" value="Unassembled WGS sequence"/>
</dbReference>